<feature type="compositionally biased region" description="Pro residues" evidence="1">
    <location>
        <begin position="267"/>
        <end position="280"/>
    </location>
</feature>
<evidence type="ECO:0000313" key="3">
    <source>
        <dbReference type="EMBL" id="KAJ9139316.1"/>
    </source>
</evidence>
<protein>
    <submittedName>
        <fullName evidence="3">Uncharacterized protein</fullName>
    </submittedName>
</protein>
<gene>
    <name evidence="3" type="ORF">NKR19_g7475</name>
</gene>
<feature type="compositionally biased region" description="Basic and acidic residues" evidence="1">
    <location>
        <begin position="149"/>
        <end position="160"/>
    </location>
</feature>
<reference evidence="3" key="1">
    <citation type="submission" date="2022-07" db="EMBL/GenBank/DDBJ databases">
        <title>Fungi with potential for degradation of polypropylene.</title>
        <authorList>
            <person name="Gostincar C."/>
        </authorList>
    </citation>
    <scope>NUCLEOTIDE SEQUENCE</scope>
    <source>
        <strain evidence="3">EXF-13287</strain>
    </source>
</reference>
<comment type="caution">
    <text evidence="3">The sequence shown here is derived from an EMBL/GenBank/DDBJ whole genome shotgun (WGS) entry which is preliminary data.</text>
</comment>
<accession>A0AA38RS43</accession>
<sequence length="643" mass="69688">MPHRSSSFTFTIQRADMSPPTASASTLAPADLPTTSTEIFHLILKLSKASIVPQYRDVNGKMFFRKSTLADIQRRLSLPDLTSKELSEVVLFGHANGLYKNGVWDEAVLRCDSLHELKVLVRCRTDGDGNKGALVRVSHEPDEVTGDNTETRNGAEEHGETGVGAGTSTAHAEEAMITRRQILRRRRTLCGIGYWREDEIQTFEESTAASSPSSDSQNTTRDRRLRLTPCRICRYLLYLLLSLIGVLLVILAMLSSTNLSSNRAHPSSPPPQTSIRPPPGFSVSSMDYPPVPTTTHDPLDVSPSALEGLLNSSLAEIPSLASLFSAGSGSIEALLSALPTVPKHLATLRAKLATLPHPDTLLNSARALSQLAGDIASIRVAVAQLISSTNSLLEEVDQLFRLPKTSSKPNFLPSFLGRIFWFRLGGSGSATRAGTGFDPRPDLRSSAQSLRGKHTALKARITGLSRALQGLTRVLEHECRNVGRYENEQLGYFGLGLVGRRECVTFLAEEDVITAEEGGKRSFDDGDGGWSDDTDHACDHKSGKRRGSKAGGERRKDTEKRSGVANESKAEEKTDDGGRVEDTDTISMVKASIGLCQSLCNDLAVVIHGPAGLRVELEGLRDEVERIEGNIGQVEGMMEQLGA</sequence>
<feature type="region of interest" description="Disordered" evidence="1">
    <location>
        <begin position="518"/>
        <end position="581"/>
    </location>
</feature>
<organism evidence="3 4">
    <name type="scientific">Coniochaeta hoffmannii</name>
    <dbReference type="NCBI Taxonomy" id="91930"/>
    <lineage>
        <taxon>Eukaryota</taxon>
        <taxon>Fungi</taxon>
        <taxon>Dikarya</taxon>
        <taxon>Ascomycota</taxon>
        <taxon>Pezizomycotina</taxon>
        <taxon>Sordariomycetes</taxon>
        <taxon>Sordariomycetidae</taxon>
        <taxon>Coniochaetales</taxon>
        <taxon>Coniochaetaceae</taxon>
        <taxon>Coniochaeta</taxon>
    </lineage>
</organism>
<feature type="compositionally biased region" description="Low complexity" evidence="1">
    <location>
        <begin position="206"/>
        <end position="216"/>
    </location>
</feature>
<proteinExistence type="predicted"/>
<feature type="region of interest" description="Disordered" evidence="1">
    <location>
        <begin position="139"/>
        <end position="171"/>
    </location>
</feature>
<feature type="region of interest" description="Disordered" evidence="1">
    <location>
        <begin position="260"/>
        <end position="297"/>
    </location>
</feature>
<evidence type="ECO:0000256" key="2">
    <source>
        <dbReference type="SAM" id="Phobius"/>
    </source>
</evidence>
<evidence type="ECO:0000313" key="4">
    <source>
        <dbReference type="Proteomes" id="UP001174691"/>
    </source>
</evidence>
<keyword evidence="2" id="KW-0472">Membrane</keyword>
<name>A0AA38RS43_9PEZI</name>
<keyword evidence="4" id="KW-1185">Reference proteome</keyword>
<dbReference type="Proteomes" id="UP001174691">
    <property type="component" value="Unassembled WGS sequence"/>
</dbReference>
<feature type="compositionally biased region" description="Basic and acidic residues" evidence="1">
    <location>
        <begin position="551"/>
        <end position="581"/>
    </location>
</feature>
<feature type="transmembrane region" description="Helical" evidence="2">
    <location>
        <begin position="235"/>
        <end position="254"/>
    </location>
</feature>
<evidence type="ECO:0000256" key="1">
    <source>
        <dbReference type="SAM" id="MobiDB-lite"/>
    </source>
</evidence>
<dbReference type="AlphaFoldDB" id="A0AA38RS43"/>
<keyword evidence="2" id="KW-0812">Transmembrane</keyword>
<feature type="region of interest" description="Disordered" evidence="1">
    <location>
        <begin position="203"/>
        <end position="222"/>
    </location>
</feature>
<dbReference type="EMBL" id="JANBVN010000131">
    <property type="protein sequence ID" value="KAJ9139316.1"/>
    <property type="molecule type" value="Genomic_DNA"/>
</dbReference>
<keyword evidence="2" id="KW-1133">Transmembrane helix</keyword>